<feature type="transmembrane region" description="Helical" evidence="1">
    <location>
        <begin position="21"/>
        <end position="42"/>
    </location>
</feature>
<gene>
    <name evidence="3" type="ORF">EDF64_11356</name>
</gene>
<proteinExistence type="predicted"/>
<keyword evidence="1" id="KW-0472">Membrane</keyword>
<feature type="transmembrane region" description="Helical" evidence="1">
    <location>
        <begin position="97"/>
        <end position="121"/>
    </location>
</feature>
<dbReference type="Pfam" id="PF07853">
    <property type="entry name" value="DUF1648"/>
    <property type="match status" value="1"/>
</dbReference>
<sequence>MQRLMIAPMPSARGRRTREGLFAAIAAAFPVVVEVALTSAWWDRLPERIATSFGPDGSPSGYGAPLGTAILLAAIQALFLVAAVGSAFARDRRRGRISCAVTAGFVAALAMSWLIVVGLASSTLSPTAWWLLAAAPAWAFVPYWLLSPARD</sequence>
<feature type="domain" description="DUF1648" evidence="2">
    <location>
        <begin position="34"/>
        <end position="76"/>
    </location>
</feature>
<dbReference type="InterPro" id="IPR012867">
    <property type="entry name" value="DUF1648"/>
</dbReference>
<dbReference type="Proteomes" id="UP000295764">
    <property type="component" value="Unassembled WGS sequence"/>
</dbReference>
<keyword evidence="1" id="KW-0812">Transmembrane</keyword>
<evidence type="ECO:0000256" key="1">
    <source>
        <dbReference type="SAM" id="Phobius"/>
    </source>
</evidence>
<dbReference type="EMBL" id="SNVW01000013">
    <property type="protein sequence ID" value="TDN42279.1"/>
    <property type="molecule type" value="Genomic_DNA"/>
</dbReference>
<keyword evidence="1" id="KW-1133">Transmembrane helix</keyword>
<reference evidence="3 4" key="1">
    <citation type="submission" date="2019-03" db="EMBL/GenBank/DDBJ databases">
        <title>Genomic analyses of the natural microbiome of Caenorhabditis elegans.</title>
        <authorList>
            <person name="Samuel B."/>
        </authorList>
    </citation>
    <scope>NUCLEOTIDE SEQUENCE [LARGE SCALE GENOMIC DNA]</scope>
    <source>
        <strain evidence="3 4">JUb65</strain>
    </source>
</reference>
<dbReference type="AlphaFoldDB" id="A0A4R6DEC2"/>
<accession>A0A4R6DEC2</accession>
<name>A0A4R6DEC2_9MICO</name>
<evidence type="ECO:0000313" key="3">
    <source>
        <dbReference type="EMBL" id="TDN42279.1"/>
    </source>
</evidence>
<evidence type="ECO:0000313" key="4">
    <source>
        <dbReference type="Proteomes" id="UP000295764"/>
    </source>
</evidence>
<organism evidence="3 4">
    <name type="scientific">Curtobacterium flaccumfaciens</name>
    <dbReference type="NCBI Taxonomy" id="2035"/>
    <lineage>
        <taxon>Bacteria</taxon>
        <taxon>Bacillati</taxon>
        <taxon>Actinomycetota</taxon>
        <taxon>Actinomycetes</taxon>
        <taxon>Micrococcales</taxon>
        <taxon>Microbacteriaceae</taxon>
        <taxon>Curtobacterium</taxon>
    </lineage>
</organism>
<protein>
    <submittedName>
        <fullName evidence="3">Uncharacterized protein DUF1648</fullName>
    </submittedName>
</protein>
<comment type="caution">
    <text evidence="3">The sequence shown here is derived from an EMBL/GenBank/DDBJ whole genome shotgun (WGS) entry which is preliminary data.</text>
</comment>
<dbReference type="OrthoDB" id="5019955at2"/>
<feature type="transmembrane region" description="Helical" evidence="1">
    <location>
        <begin position="62"/>
        <end position="85"/>
    </location>
</feature>
<evidence type="ECO:0000259" key="2">
    <source>
        <dbReference type="Pfam" id="PF07853"/>
    </source>
</evidence>
<feature type="transmembrane region" description="Helical" evidence="1">
    <location>
        <begin position="127"/>
        <end position="146"/>
    </location>
</feature>